<keyword evidence="3" id="KW-1185">Reference proteome</keyword>
<dbReference type="EMBL" id="BGPR01000078">
    <property type="protein sequence ID" value="GBL91337.1"/>
    <property type="molecule type" value="Genomic_DNA"/>
</dbReference>
<gene>
    <name evidence="2" type="ORF">AVEN_203489_1</name>
</gene>
<evidence type="ECO:0000256" key="1">
    <source>
        <dbReference type="SAM" id="MobiDB-lite"/>
    </source>
</evidence>
<dbReference type="OrthoDB" id="10483187at2759"/>
<accession>A0A4Y2BHY4</accession>
<name>A0A4Y2BHY4_ARAVE</name>
<evidence type="ECO:0000313" key="3">
    <source>
        <dbReference type="Proteomes" id="UP000499080"/>
    </source>
</evidence>
<proteinExistence type="predicted"/>
<feature type="region of interest" description="Disordered" evidence="1">
    <location>
        <begin position="1"/>
        <end position="49"/>
    </location>
</feature>
<protein>
    <submittedName>
        <fullName evidence="2">Uncharacterized protein</fullName>
    </submittedName>
</protein>
<organism evidence="2 3">
    <name type="scientific">Araneus ventricosus</name>
    <name type="common">Orbweaver spider</name>
    <name type="synonym">Epeira ventricosa</name>
    <dbReference type="NCBI Taxonomy" id="182803"/>
    <lineage>
        <taxon>Eukaryota</taxon>
        <taxon>Metazoa</taxon>
        <taxon>Ecdysozoa</taxon>
        <taxon>Arthropoda</taxon>
        <taxon>Chelicerata</taxon>
        <taxon>Arachnida</taxon>
        <taxon>Araneae</taxon>
        <taxon>Araneomorphae</taxon>
        <taxon>Entelegynae</taxon>
        <taxon>Araneoidea</taxon>
        <taxon>Araneidae</taxon>
        <taxon>Araneus</taxon>
    </lineage>
</organism>
<dbReference type="AlphaFoldDB" id="A0A4Y2BHY4"/>
<dbReference type="Proteomes" id="UP000499080">
    <property type="component" value="Unassembled WGS sequence"/>
</dbReference>
<sequence length="97" mass="10977">MEQKKAATQTSHLVRSLPTPRRGTKFTCIDPHWGSKMPGGPANEMFPPIRPIAGGMEKILLENTVSIRPHCSHEKEPHPWIDTVYRLVRASLPRRLS</sequence>
<comment type="caution">
    <text evidence="2">The sequence shown here is derived from an EMBL/GenBank/DDBJ whole genome shotgun (WGS) entry which is preliminary data.</text>
</comment>
<evidence type="ECO:0000313" key="2">
    <source>
        <dbReference type="EMBL" id="GBL91337.1"/>
    </source>
</evidence>
<reference evidence="2 3" key="1">
    <citation type="journal article" date="2019" name="Sci. Rep.">
        <title>Orb-weaving spider Araneus ventricosus genome elucidates the spidroin gene catalogue.</title>
        <authorList>
            <person name="Kono N."/>
            <person name="Nakamura H."/>
            <person name="Ohtoshi R."/>
            <person name="Moran D.A.P."/>
            <person name="Shinohara A."/>
            <person name="Yoshida Y."/>
            <person name="Fujiwara M."/>
            <person name="Mori M."/>
            <person name="Tomita M."/>
            <person name="Arakawa K."/>
        </authorList>
    </citation>
    <scope>NUCLEOTIDE SEQUENCE [LARGE SCALE GENOMIC DNA]</scope>
</reference>
<feature type="compositionally biased region" description="Polar residues" evidence="1">
    <location>
        <begin position="1"/>
        <end position="13"/>
    </location>
</feature>